<evidence type="ECO:0000313" key="7">
    <source>
        <dbReference type="EMBL" id="ODP26030.1"/>
    </source>
</evidence>
<keyword evidence="3" id="KW-0378">Hydrolase</keyword>
<name>A0A1E3KZ99_9BACL</name>
<proteinExistence type="inferred from homology"/>
<evidence type="ECO:0000256" key="5">
    <source>
        <dbReference type="SAM" id="Phobius"/>
    </source>
</evidence>
<feature type="domain" description="NlpC/P60" evidence="6">
    <location>
        <begin position="490"/>
        <end position="614"/>
    </location>
</feature>
<dbReference type="STRING" id="1886670.PTI45_04639"/>
<keyword evidence="4" id="KW-0788">Thiol protease</keyword>
<keyword evidence="5" id="KW-0472">Membrane</keyword>
<dbReference type="PROSITE" id="PS51935">
    <property type="entry name" value="NLPC_P60"/>
    <property type="match status" value="1"/>
</dbReference>
<dbReference type="InterPro" id="IPR051202">
    <property type="entry name" value="Peptidase_C40"/>
</dbReference>
<dbReference type="Proteomes" id="UP000094578">
    <property type="component" value="Unassembled WGS sequence"/>
</dbReference>
<dbReference type="Pfam" id="PF00877">
    <property type="entry name" value="NLPC_P60"/>
    <property type="match status" value="1"/>
</dbReference>
<evidence type="ECO:0000256" key="2">
    <source>
        <dbReference type="ARBA" id="ARBA00022670"/>
    </source>
</evidence>
<comment type="similarity">
    <text evidence="1">Belongs to the peptidase C40 family.</text>
</comment>
<feature type="transmembrane region" description="Helical" evidence="5">
    <location>
        <begin position="62"/>
        <end position="84"/>
    </location>
</feature>
<dbReference type="InterPro" id="IPR038765">
    <property type="entry name" value="Papain-like_cys_pep_sf"/>
</dbReference>
<dbReference type="Gene3D" id="3.90.1720.10">
    <property type="entry name" value="endopeptidase domain like (from Nostoc punctiforme)"/>
    <property type="match status" value="1"/>
</dbReference>
<evidence type="ECO:0000259" key="6">
    <source>
        <dbReference type="PROSITE" id="PS51935"/>
    </source>
</evidence>
<evidence type="ECO:0000313" key="8">
    <source>
        <dbReference type="Proteomes" id="UP000094578"/>
    </source>
</evidence>
<keyword evidence="5" id="KW-0812">Transmembrane</keyword>
<dbReference type="EMBL" id="MDER01000101">
    <property type="protein sequence ID" value="ODP26030.1"/>
    <property type="molecule type" value="Genomic_DNA"/>
</dbReference>
<dbReference type="SUPFAM" id="SSF54001">
    <property type="entry name" value="Cysteine proteinases"/>
    <property type="match status" value="1"/>
</dbReference>
<dbReference type="GO" id="GO:0006508">
    <property type="term" value="P:proteolysis"/>
    <property type="evidence" value="ECO:0007669"/>
    <property type="project" value="UniProtKB-KW"/>
</dbReference>
<dbReference type="InterPro" id="IPR000064">
    <property type="entry name" value="NLP_P60_dom"/>
</dbReference>
<dbReference type="CDD" id="cd16891">
    <property type="entry name" value="CwlT-like"/>
    <property type="match status" value="1"/>
</dbReference>
<dbReference type="SUPFAM" id="SSF53955">
    <property type="entry name" value="Lysozyme-like"/>
    <property type="match status" value="1"/>
</dbReference>
<dbReference type="AlphaFoldDB" id="A0A1E3KZ99"/>
<dbReference type="PANTHER" id="PTHR47053">
    <property type="entry name" value="MUREIN DD-ENDOPEPTIDASE MEPH-RELATED"/>
    <property type="match status" value="1"/>
</dbReference>
<evidence type="ECO:0000256" key="3">
    <source>
        <dbReference type="ARBA" id="ARBA00022801"/>
    </source>
</evidence>
<keyword evidence="8" id="KW-1185">Reference proteome</keyword>
<dbReference type="InterPro" id="IPR047194">
    <property type="entry name" value="CwlT-like_lysozyme"/>
</dbReference>
<sequence length="614" mass="69004">MSAHDVGKESSAPGGGAIKKGANKAVGKASKYLKKLLIKLLKQIVISIGKALFALIGWEGVLIIAICIIVLATLTAIPGADWYLGGNARSEEQQVADGDYQQEFVQAAKDTVADLYAVKADKSWINQLVSTVRPSWGIPAALVQYEILVQDNHVEYSDYDPDDLISRFKPTFKYTSITEDKEWTKTKKICPTENGQRTTVNINETKREKHNVLSDVYFEYGEMAISPLTRYYPGETLKRTDKYEFVEKKNAGDCVIETYRQYQDTQVDDRFVPLLSIDKDKFKAILIDLGVDEKDMKLYFEFVLAADSDWDKGLYDGTSEVNTNWNPGTAKVPEVVLRYEPIVRKYLEQYGMGQYTQLLLALIMQETGGRYLDVMQSSESLGMKRNTLTDPELSIQQGVKHFVSVFNNAKASSKKVDIELTLQSYNFGGGYIAYAKAHGGHSKENAVAYSKQQAAIMGWKRYGDVDYVEHVMRYYNDSNQTLTIVPGQQIFDVQQALNIMSQYMGIPYKMGGRSPEKRFDCSGLLEYSFAQMGIDLSGSAQDQYNKTIKVAAADARPGDLVFWETWRRGASHVGMYLGNDKMINSSSSHGVSIAKVSVFNKLYKSYGYRRIVSR</sequence>
<dbReference type="InterPro" id="IPR023346">
    <property type="entry name" value="Lysozyme-like_dom_sf"/>
</dbReference>
<reference evidence="7 8" key="1">
    <citation type="submission" date="2016-08" db="EMBL/GenBank/DDBJ databases">
        <title>Genome sequencing of Paenibacillus sp. TI45-13ar, isolated from Korean traditional nuruk.</title>
        <authorList>
            <person name="Kim S.-J."/>
        </authorList>
    </citation>
    <scope>NUCLEOTIDE SEQUENCE [LARGE SCALE GENOMIC DNA]</scope>
    <source>
        <strain evidence="7 8">TI45-13ar</strain>
    </source>
</reference>
<evidence type="ECO:0000256" key="4">
    <source>
        <dbReference type="ARBA" id="ARBA00022807"/>
    </source>
</evidence>
<evidence type="ECO:0000256" key="1">
    <source>
        <dbReference type="ARBA" id="ARBA00007074"/>
    </source>
</evidence>
<dbReference type="RefSeq" id="WP_069329937.1">
    <property type="nucleotide sequence ID" value="NZ_MDER01000101.1"/>
</dbReference>
<keyword evidence="5" id="KW-1133">Transmembrane helix</keyword>
<organism evidence="7 8">
    <name type="scientific">Paenibacillus nuruki</name>
    <dbReference type="NCBI Taxonomy" id="1886670"/>
    <lineage>
        <taxon>Bacteria</taxon>
        <taxon>Bacillati</taxon>
        <taxon>Bacillota</taxon>
        <taxon>Bacilli</taxon>
        <taxon>Bacillales</taxon>
        <taxon>Paenibacillaceae</taxon>
        <taxon>Paenibacillus</taxon>
    </lineage>
</organism>
<dbReference type="Pfam" id="PF13702">
    <property type="entry name" value="Lysozyme_like"/>
    <property type="match status" value="1"/>
</dbReference>
<dbReference type="Gene3D" id="1.10.530.10">
    <property type="match status" value="1"/>
</dbReference>
<gene>
    <name evidence="7" type="ORF">PTI45_04639</name>
</gene>
<keyword evidence="2" id="KW-0645">Protease</keyword>
<dbReference type="PANTHER" id="PTHR47053:SF5">
    <property type="entry name" value="BIFUNCTIONAL MURAMIDASE_DL-ENDOPEPTIDASE CWLT"/>
    <property type="match status" value="1"/>
</dbReference>
<dbReference type="GO" id="GO:0008234">
    <property type="term" value="F:cysteine-type peptidase activity"/>
    <property type="evidence" value="ECO:0007669"/>
    <property type="project" value="UniProtKB-KW"/>
</dbReference>
<protein>
    <submittedName>
        <fullName evidence="7">Pneumococcal vaccine antigen</fullName>
    </submittedName>
</protein>
<comment type="caution">
    <text evidence="7">The sequence shown here is derived from an EMBL/GenBank/DDBJ whole genome shotgun (WGS) entry which is preliminary data.</text>
</comment>
<accession>A0A1E3KZ99</accession>